<organism evidence="1">
    <name type="scientific">marine sediment metagenome</name>
    <dbReference type="NCBI Taxonomy" id="412755"/>
    <lineage>
        <taxon>unclassified sequences</taxon>
        <taxon>metagenomes</taxon>
        <taxon>ecological metagenomes</taxon>
    </lineage>
</organism>
<name>X1RQC7_9ZZZZ</name>
<accession>X1RQC7</accession>
<sequence>MRKQISVVGQTYEGTGRTNAIPFEKAEDKGTYNWEYYHD</sequence>
<reference evidence="1" key="1">
    <citation type="journal article" date="2014" name="Front. Microbiol.">
        <title>High frequency of phylogenetically diverse reductive dehalogenase-homologous genes in deep subseafloor sedimentary metagenomes.</title>
        <authorList>
            <person name="Kawai M."/>
            <person name="Futagami T."/>
            <person name="Toyoda A."/>
            <person name="Takaki Y."/>
            <person name="Nishi S."/>
            <person name="Hori S."/>
            <person name="Arai W."/>
            <person name="Tsubouchi T."/>
            <person name="Morono Y."/>
            <person name="Uchiyama I."/>
            <person name="Ito T."/>
            <person name="Fujiyama A."/>
            <person name="Inagaki F."/>
            <person name="Takami H."/>
        </authorList>
    </citation>
    <scope>NUCLEOTIDE SEQUENCE</scope>
    <source>
        <strain evidence="1">Expedition CK06-06</strain>
    </source>
</reference>
<gene>
    <name evidence="1" type="ORF">S12H4_12252</name>
</gene>
<dbReference type="AlphaFoldDB" id="X1RQC7"/>
<dbReference type="EMBL" id="BARW01005751">
    <property type="protein sequence ID" value="GAI82858.1"/>
    <property type="molecule type" value="Genomic_DNA"/>
</dbReference>
<evidence type="ECO:0000313" key="1">
    <source>
        <dbReference type="EMBL" id="GAI82858.1"/>
    </source>
</evidence>
<proteinExistence type="predicted"/>
<comment type="caution">
    <text evidence="1">The sequence shown here is derived from an EMBL/GenBank/DDBJ whole genome shotgun (WGS) entry which is preliminary data.</text>
</comment>
<protein>
    <submittedName>
        <fullName evidence="1">Uncharacterized protein</fullName>
    </submittedName>
</protein>